<accession>A0AAP9HFM7</accession>
<feature type="domain" description="WxL" evidence="2">
    <location>
        <begin position="37"/>
        <end position="232"/>
    </location>
</feature>
<name>A0AAP9HFM7_LACPA</name>
<organism evidence="3 4">
    <name type="scientific">Lacticaseibacillus paracasei subsp. paracasei</name>
    <dbReference type="NCBI Taxonomy" id="47714"/>
    <lineage>
        <taxon>Bacteria</taxon>
        <taxon>Bacillati</taxon>
        <taxon>Bacillota</taxon>
        <taxon>Bacilli</taxon>
        <taxon>Lactobacillales</taxon>
        <taxon>Lactobacillaceae</taxon>
        <taxon>Lacticaseibacillus</taxon>
    </lineage>
</organism>
<dbReference type="AlphaFoldDB" id="A0AAP9HFM7"/>
<evidence type="ECO:0000256" key="1">
    <source>
        <dbReference type="SAM" id="SignalP"/>
    </source>
</evidence>
<dbReference type="InterPro" id="IPR027994">
    <property type="entry name" value="WxL_dom"/>
</dbReference>
<evidence type="ECO:0000259" key="2">
    <source>
        <dbReference type="Pfam" id="PF13731"/>
    </source>
</evidence>
<gene>
    <name evidence="3" type="ORF">LCAKO_0672</name>
</gene>
<dbReference type="EMBL" id="CP022954">
    <property type="protein sequence ID" value="QGV17245.1"/>
    <property type="molecule type" value="Genomic_DNA"/>
</dbReference>
<dbReference type="Pfam" id="PF13731">
    <property type="entry name" value="WxL"/>
    <property type="match status" value="1"/>
</dbReference>
<keyword evidence="1" id="KW-0732">Signal</keyword>
<evidence type="ECO:0000313" key="4">
    <source>
        <dbReference type="Proteomes" id="UP000423274"/>
    </source>
</evidence>
<evidence type="ECO:0000313" key="3">
    <source>
        <dbReference type="EMBL" id="QGV17245.1"/>
    </source>
</evidence>
<sequence>MMKIVTNFAIAFVTLMLAGFVGPHQSVMAADDLGPKKSSAQLTVDAGNIMIQQVPDLNFGGISVHEIVSGSFQRHPLKSNLVNPGPIKTATNANDGNATGLLQIADYRGTGAGWRLEAKMDALTDGKGHFLAGYVDLVGSQLTASNPDINPINPAGSNVPRLNFAKDNTSVSSTVVWQADAETGTKSGQGQGNNQTTIGTGTALTLVATNTNVTIAKGRYQGAITWTLSNAPKG</sequence>
<feature type="signal peptide" evidence="1">
    <location>
        <begin position="1"/>
        <end position="29"/>
    </location>
</feature>
<reference evidence="3 4" key="1">
    <citation type="submission" date="2017-08" db="EMBL/GenBank/DDBJ databases">
        <title>Genome sequence, comparative genomics and functional analysis of the highly adhesive Lactobacillus paracasei Kobulty strain.</title>
        <authorList>
            <person name="Koryszewska-Baginska A."/>
            <person name="Grynberg M."/>
            <person name="Aleksandrzak-Piekarczyk T."/>
        </authorList>
    </citation>
    <scope>NUCLEOTIDE SEQUENCE [LARGE SCALE GENOMIC DNA]</scope>
    <source>
        <strain evidence="3 4">IBB3423</strain>
    </source>
</reference>
<proteinExistence type="predicted"/>
<feature type="chain" id="PRO_5042883507" evidence="1">
    <location>
        <begin position="30"/>
        <end position="234"/>
    </location>
</feature>
<protein>
    <submittedName>
        <fullName evidence="3">WxL domain-containing cell surface protein</fullName>
    </submittedName>
</protein>
<dbReference type="Proteomes" id="UP000423274">
    <property type="component" value="Chromosome"/>
</dbReference>